<sequence length="144" mass="15554">MKKGPSQAKGAEGSIPLAGSGDESGHRVVPSQSKRLSQGSPTHCPMKLDKIFRNDFPPLILRLENSCKLARQQDKVPKKRRITLDKGNEDVGESQENSLAAREGPRALARAFNGEPVRGPKSWQVGVCVEVQRGKEVITGDNGG</sequence>
<dbReference type="EMBL" id="JAWJWE010000038">
    <property type="protein sequence ID" value="KAK6623030.1"/>
    <property type="molecule type" value="Genomic_DNA"/>
</dbReference>
<comment type="caution">
    <text evidence="2">The sequence shown here is derived from an EMBL/GenBank/DDBJ whole genome shotgun (WGS) entry which is preliminary data.</text>
</comment>
<evidence type="ECO:0000256" key="1">
    <source>
        <dbReference type="SAM" id="MobiDB-lite"/>
    </source>
</evidence>
<gene>
    <name evidence="2" type="ORF">RUM43_008882</name>
</gene>
<evidence type="ECO:0000313" key="3">
    <source>
        <dbReference type="Proteomes" id="UP001372834"/>
    </source>
</evidence>
<feature type="region of interest" description="Disordered" evidence="1">
    <location>
        <begin position="75"/>
        <end position="102"/>
    </location>
</feature>
<reference evidence="2 3" key="1">
    <citation type="submission" date="2023-10" db="EMBL/GenBank/DDBJ databases">
        <title>Genomes of two closely related lineages of the louse Polyplax serrata with different host specificities.</title>
        <authorList>
            <person name="Martinu J."/>
            <person name="Tarabai H."/>
            <person name="Stefka J."/>
            <person name="Hypsa V."/>
        </authorList>
    </citation>
    <scope>NUCLEOTIDE SEQUENCE [LARGE SCALE GENOMIC DNA]</scope>
    <source>
        <strain evidence="2">HR10_N</strain>
    </source>
</reference>
<feature type="compositionally biased region" description="Basic and acidic residues" evidence="1">
    <location>
        <begin position="75"/>
        <end position="89"/>
    </location>
</feature>
<feature type="region of interest" description="Disordered" evidence="1">
    <location>
        <begin position="1"/>
        <end position="45"/>
    </location>
</feature>
<dbReference type="AlphaFoldDB" id="A0AAN8S456"/>
<accession>A0AAN8S456</accession>
<dbReference type="Proteomes" id="UP001372834">
    <property type="component" value="Unassembled WGS sequence"/>
</dbReference>
<protein>
    <submittedName>
        <fullName evidence="2">Uncharacterized protein</fullName>
    </submittedName>
</protein>
<organism evidence="2 3">
    <name type="scientific">Polyplax serrata</name>
    <name type="common">Common mouse louse</name>
    <dbReference type="NCBI Taxonomy" id="468196"/>
    <lineage>
        <taxon>Eukaryota</taxon>
        <taxon>Metazoa</taxon>
        <taxon>Ecdysozoa</taxon>
        <taxon>Arthropoda</taxon>
        <taxon>Hexapoda</taxon>
        <taxon>Insecta</taxon>
        <taxon>Pterygota</taxon>
        <taxon>Neoptera</taxon>
        <taxon>Paraneoptera</taxon>
        <taxon>Psocodea</taxon>
        <taxon>Troctomorpha</taxon>
        <taxon>Phthiraptera</taxon>
        <taxon>Anoplura</taxon>
        <taxon>Polyplacidae</taxon>
        <taxon>Polyplax</taxon>
    </lineage>
</organism>
<proteinExistence type="predicted"/>
<name>A0AAN8S456_POLSC</name>
<feature type="compositionally biased region" description="Polar residues" evidence="1">
    <location>
        <begin position="30"/>
        <end position="41"/>
    </location>
</feature>
<evidence type="ECO:0000313" key="2">
    <source>
        <dbReference type="EMBL" id="KAK6623030.1"/>
    </source>
</evidence>